<organism evidence="2 3">
    <name type="scientific">Blautia luti DSM 14534 = JCM 17040</name>
    <dbReference type="NCBI Taxonomy" id="649762"/>
    <lineage>
        <taxon>Bacteria</taxon>
        <taxon>Bacillati</taxon>
        <taxon>Bacillota</taxon>
        <taxon>Clostridia</taxon>
        <taxon>Lachnospirales</taxon>
        <taxon>Lachnospiraceae</taxon>
        <taxon>Blautia</taxon>
    </lineage>
</organism>
<evidence type="ECO:0000256" key="1">
    <source>
        <dbReference type="SAM" id="MobiDB-lite"/>
    </source>
</evidence>
<evidence type="ECO:0000313" key="3">
    <source>
        <dbReference type="Proteomes" id="UP000437824"/>
    </source>
</evidence>
<name>A0A844GHH9_9FIRM</name>
<evidence type="ECO:0000313" key="2">
    <source>
        <dbReference type="EMBL" id="MTD60151.1"/>
    </source>
</evidence>
<accession>A0A844GHH9</accession>
<proteinExistence type="predicted"/>
<dbReference type="AlphaFoldDB" id="A0A844GHH9"/>
<feature type="region of interest" description="Disordered" evidence="1">
    <location>
        <begin position="1"/>
        <end position="22"/>
    </location>
</feature>
<comment type="caution">
    <text evidence="2">The sequence shown here is derived from an EMBL/GenBank/DDBJ whole genome shotgun (WGS) entry which is preliminary data.</text>
</comment>
<gene>
    <name evidence="2" type="ORF">GKZ57_02440</name>
</gene>
<dbReference type="EMBL" id="WMBC01000001">
    <property type="protein sequence ID" value="MTD60151.1"/>
    <property type="molecule type" value="Genomic_DNA"/>
</dbReference>
<sequence length="58" mass="6220">MKELEDGSAGLESHSSSSYPSINTEFTTVTLNDIFENGVDVADALDQAQSDLQNELGQ</sequence>
<protein>
    <submittedName>
        <fullName evidence="2">Uncharacterized protein</fullName>
    </submittedName>
</protein>
<reference evidence="2 3" key="1">
    <citation type="submission" date="2019-11" db="EMBL/GenBank/DDBJ databases">
        <title>Draft genome sequence of Blautia luti DSM 14534T, isolated from human stool.</title>
        <authorList>
            <person name="Ortiz R."/>
            <person name="Melis-Arcos F."/>
            <person name="Covarrubias P."/>
            <person name="Cardenas J.P."/>
            <person name="Perez-Donoso J."/>
            <person name="Almonacid D."/>
        </authorList>
    </citation>
    <scope>NUCLEOTIDE SEQUENCE [LARGE SCALE GENOMIC DNA]</scope>
    <source>
        <strain evidence="2 3">DSM 14534</strain>
    </source>
</reference>
<dbReference type="RefSeq" id="WP_154779623.1">
    <property type="nucleotide sequence ID" value="NZ_WMBC01000001.1"/>
</dbReference>
<dbReference type="Proteomes" id="UP000437824">
    <property type="component" value="Unassembled WGS sequence"/>
</dbReference>